<feature type="region of interest" description="Disordered" evidence="1">
    <location>
        <begin position="1"/>
        <end position="82"/>
    </location>
</feature>
<keyword evidence="4" id="KW-1185">Reference proteome</keyword>
<sequence length="393" mass="43324">MAQVNSATDYSETPSTCPNAPPRLADDPGFPRCPDRKAFTQPSESSCEPPASTSIRASPFAPKHKAKFPLPSSDSRCHDRPRSGNVLPLRTCLLSTDIPVYESPLLPTRRRDESLNSITRFHGSGKSNILDAICFVLGITTGQLFERQRDESFNSTTGLNGSGKSNIPDAIYFVLGITRQRFERNPEEQNDTAEEAGAPLQLVRSFVLGMTNMSTFERKIYRKQPDSTRDLAHFRPRSRPHASTITRPPTDDKDLNGAPDIYAFEPKAPALSPALPLVVVCSNAQSHSQPLASQAHRRLGSIVTARKTDIENANEMARIKIMGRITECQTQYSINGCAKIDRPALRVACEEWPEASRMILNIKKREPELCVASCSAINSAVGIIFILDCSLGW</sequence>
<evidence type="ECO:0000313" key="3">
    <source>
        <dbReference type="EMBL" id="KAF5697163.1"/>
    </source>
</evidence>
<reference evidence="3 4" key="1">
    <citation type="submission" date="2020-05" db="EMBL/GenBank/DDBJ databases">
        <title>Identification and distribution of gene clusters putatively required for synthesis of sphingolipid metabolism inhibitors in phylogenetically diverse species of the filamentous fungus Fusarium.</title>
        <authorList>
            <person name="Kim H.-S."/>
            <person name="Busman M."/>
            <person name="Brown D.W."/>
            <person name="Divon H."/>
            <person name="Uhlig S."/>
            <person name="Proctor R.H."/>
        </authorList>
    </citation>
    <scope>NUCLEOTIDE SEQUENCE [LARGE SCALE GENOMIC DNA]</scope>
    <source>
        <strain evidence="3 4">NRRL 26131</strain>
    </source>
</reference>
<feature type="region of interest" description="Disordered" evidence="1">
    <location>
        <begin position="227"/>
        <end position="253"/>
    </location>
</feature>
<dbReference type="InterPro" id="IPR018767">
    <property type="entry name" value="Brl1/Brr6_dom"/>
</dbReference>
<dbReference type="GO" id="GO:0031965">
    <property type="term" value="C:nuclear membrane"/>
    <property type="evidence" value="ECO:0007669"/>
    <property type="project" value="InterPro"/>
</dbReference>
<comment type="caution">
    <text evidence="3">The sequence shown here is derived from an EMBL/GenBank/DDBJ whole genome shotgun (WGS) entry which is preliminary data.</text>
</comment>
<protein>
    <submittedName>
        <fullName evidence="3">Nucleus export BRL1</fullName>
    </submittedName>
</protein>
<evidence type="ECO:0000259" key="2">
    <source>
        <dbReference type="Pfam" id="PF10104"/>
    </source>
</evidence>
<dbReference type="Proteomes" id="UP000532311">
    <property type="component" value="Unassembled WGS sequence"/>
</dbReference>
<evidence type="ECO:0000313" key="4">
    <source>
        <dbReference type="Proteomes" id="UP000532311"/>
    </source>
</evidence>
<accession>A0A8H5XNN0</accession>
<dbReference type="GO" id="GO:0055088">
    <property type="term" value="P:lipid homeostasis"/>
    <property type="evidence" value="ECO:0007669"/>
    <property type="project" value="InterPro"/>
</dbReference>
<dbReference type="EMBL" id="JAAQPF010000765">
    <property type="protein sequence ID" value="KAF5697163.1"/>
    <property type="molecule type" value="Genomic_DNA"/>
</dbReference>
<dbReference type="Gene3D" id="3.40.50.300">
    <property type="entry name" value="P-loop containing nucleotide triphosphate hydrolases"/>
    <property type="match status" value="2"/>
</dbReference>
<feature type="compositionally biased region" description="Polar residues" evidence="1">
    <location>
        <begin position="1"/>
        <end position="18"/>
    </location>
</feature>
<proteinExistence type="predicted"/>
<feature type="compositionally biased region" description="Polar residues" evidence="1">
    <location>
        <begin position="40"/>
        <end position="56"/>
    </location>
</feature>
<gene>
    <name evidence="3" type="ORF">FGLOB1_12962</name>
</gene>
<name>A0A8H5XNN0_9HYPO</name>
<dbReference type="AlphaFoldDB" id="A0A8H5XNN0"/>
<feature type="domain" description="Brl1/Brr6" evidence="2">
    <location>
        <begin position="301"/>
        <end position="354"/>
    </location>
</feature>
<organism evidence="3 4">
    <name type="scientific">Fusarium globosum</name>
    <dbReference type="NCBI Taxonomy" id="78864"/>
    <lineage>
        <taxon>Eukaryota</taxon>
        <taxon>Fungi</taxon>
        <taxon>Dikarya</taxon>
        <taxon>Ascomycota</taxon>
        <taxon>Pezizomycotina</taxon>
        <taxon>Sordariomycetes</taxon>
        <taxon>Hypocreomycetidae</taxon>
        <taxon>Hypocreales</taxon>
        <taxon>Nectriaceae</taxon>
        <taxon>Fusarium</taxon>
        <taxon>Fusarium fujikuroi species complex</taxon>
    </lineage>
</organism>
<dbReference type="InterPro" id="IPR027417">
    <property type="entry name" value="P-loop_NTPase"/>
</dbReference>
<dbReference type="PANTHER" id="PTHR43977">
    <property type="entry name" value="STRUCTURAL MAINTENANCE OF CHROMOSOMES PROTEIN 3"/>
    <property type="match status" value="1"/>
</dbReference>
<dbReference type="Pfam" id="PF10104">
    <property type="entry name" value="Brr6_like_C_C"/>
    <property type="match status" value="1"/>
</dbReference>
<evidence type="ECO:0000256" key="1">
    <source>
        <dbReference type="SAM" id="MobiDB-lite"/>
    </source>
</evidence>